<feature type="compositionally biased region" description="Pro residues" evidence="1">
    <location>
        <begin position="229"/>
        <end position="240"/>
    </location>
</feature>
<name>A0A9W8MKN3_9AGAR</name>
<feature type="compositionally biased region" description="Low complexity" evidence="1">
    <location>
        <begin position="469"/>
        <end position="485"/>
    </location>
</feature>
<feature type="compositionally biased region" description="Pro residues" evidence="1">
    <location>
        <begin position="457"/>
        <end position="468"/>
    </location>
</feature>
<feature type="region of interest" description="Disordered" evidence="1">
    <location>
        <begin position="193"/>
        <end position="253"/>
    </location>
</feature>
<feature type="region of interest" description="Disordered" evidence="1">
    <location>
        <begin position="331"/>
        <end position="362"/>
    </location>
</feature>
<evidence type="ECO:0000313" key="2">
    <source>
        <dbReference type="EMBL" id="KAJ2932004.1"/>
    </source>
</evidence>
<protein>
    <submittedName>
        <fullName evidence="2">Uncharacterized protein</fullName>
    </submittedName>
</protein>
<feature type="region of interest" description="Disordered" evidence="1">
    <location>
        <begin position="569"/>
        <end position="597"/>
    </location>
</feature>
<evidence type="ECO:0000313" key="3">
    <source>
        <dbReference type="Proteomes" id="UP001140091"/>
    </source>
</evidence>
<proteinExistence type="predicted"/>
<comment type="caution">
    <text evidence="2">The sequence shown here is derived from an EMBL/GenBank/DDBJ whole genome shotgun (WGS) entry which is preliminary data.</text>
</comment>
<dbReference type="AlphaFoldDB" id="A0A9W8MKN3"/>
<dbReference type="Proteomes" id="UP001140091">
    <property type="component" value="Unassembled WGS sequence"/>
</dbReference>
<feature type="compositionally biased region" description="Basic and acidic residues" evidence="1">
    <location>
        <begin position="426"/>
        <end position="435"/>
    </location>
</feature>
<feature type="region of interest" description="Disordered" evidence="1">
    <location>
        <begin position="415"/>
        <end position="487"/>
    </location>
</feature>
<sequence length="703" mass="78865">MLVSLRALEEHALNLGLTTKSYWAWAFGYGGSKRRLTAISPRGYLSSGKEGEKGTIIERLEEVLRRDRDWRGSRGPEDGKKEKEAEERIVVEDAWMLTMPSFVGWEGINPLTVYFVYSPPEGRREGGEESVFTFVVLEIHNTFGESHVHVLRVGEEEDREELRGRGYDHQWTFPRQFHVSPFNDRSGYYTVGVKRPSHPPTPTLCSEPAEPPKPTVRVQLYTDRAPSSPNHPSPNPPSPDPETQNSYFPTPNADLRGELKLTAILRPTESIPLNGSVLPLLKSLMKMPFDLLLTTARIDYQAFILHYGKPRLDVYLRPEMKWTSLWRRGGNRDSVRASTGGNSPASVSGLTEDPSPVTGVGGGGVKWQAEGLLERYARWKVEKFLQKRVDEVGIKVTLVPANPAMKVRRFVPEIMRTRSTTTPTGHYKEGSREDDSGSDDVEWLWSRNGQSNAPSLPMTPSPGTPRPPLSASSSSTSLSSSSTPTFGNASWQESAHLRIGYLSPKLFTTLLFCPSAEYALLLGCDTEGWFKVSSRHLFINVFAKNEEDSYPNSPTSCRTSCLQRLRVRDIPTTPSPPKEPEASASSSSSKQDQEKKNYIPIPIPPTHFLDRFGTPTDSRLFSLYGFLDSLYFFDFLSYWVIQTQFGLDALERKVFGWVKARVVQGQEPWMAWERAGRVYWGDVDEQEHGKGGGGGIGSVRRPE</sequence>
<gene>
    <name evidence="2" type="ORF">H1R20_g5093</name>
</gene>
<reference evidence="2" key="1">
    <citation type="submission" date="2022-06" db="EMBL/GenBank/DDBJ databases">
        <title>Genome Sequence of Candolleomyces eurysporus.</title>
        <authorList>
            <person name="Buettner E."/>
        </authorList>
    </citation>
    <scope>NUCLEOTIDE SEQUENCE</scope>
    <source>
        <strain evidence="2">VTCC 930004</strain>
    </source>
</reference>
<feature type="compositionally biased region" description="Polar residues" evidence="1">
    <location>
        <begin position="336"/>
        <end position="349"/>
    </location>
</feature>
<dbReference type="OrthoDB" id="3340520at2759"/>
<dbReference type="PANTHER" id="PTHR33973">
    <property type="entry name" value="OS07G0153300 PROTEIN"/>
    <property type="match status" value="1"/>
</dbReference>
<dbReference type="Pfam" id="PF07103">
    <property type="entry name" value="DUF1365"/>
    <property type="match status" value="1"/>
</dbReference>
<organism evidence="2 3">
    <name type="scientific">Candolleomyces eurysporus</name>
    <dbReference type="NCBI Taxonomy" id="2828524"/>
    <lineage>
        <taxon>Eukaryota</taxon>
        <taxon>Fungi</taxon>
        <taxon>Dikarya</taxon>
        <taxon>Basidiomycota</taxon>
        <taxon>Agaricomycotina</taxon>
        <taxon>Agaricomycetes</taxon>
        <taxon>Agaricomycetidae</taxon>
        <taxon>Agaricales</taxon>
        <taxon>Agaricineae</taxon>
        <taxon>Psathyrellaceae</taxon>
        <taxon>Candolleomyces</taxon>
    </lineage>
</organism>
<dbReference type="InterPro" id="IPR010775">
    <property type="entry name" value="DUF1365"/>
</dbReference>
<keyword evidence="3" id="KW-1185">Reference proteome</keyword>
<evidence type="ECO:0000256" key="1">
    <source>
        <dbReference type="SAM" id="MobiDB-lite"/>
    </source>
</evidence>
<accession>A0A9W8MKN3</accession>
<feature type="non-terminal residue" evidence="2">
    <location>
        <position position="1"/>
    </location>
</feature>
<feature type="region of interest" description="Disordered" evidence="1">
    <location>
        <begin position="684"/>
        <end position="703"/>
    </location>
</feature>
<dbReference type="EMBL" id="JANBPK010000786">
    <property type="protein sequence ID" value="KAJ2932004.1"/>
    <property type="molecule type" value="Genomic_DNA"/>
</dbReference>
<dbReference type="PANTHER" id="PTHR33973:SF4">
    <property type="entry name" value="OS07G0153300 PROTEIN"/>
    <property type="match status" value="1"/>
</dbReference>